<dbReference type="EMBL" id="JAZIBG010000051">
    <property type="protein sequence ID" value="MEF7616949.1"/>
    <property type="molecule type" value="Genomic_DNA"/>
</dbReference>
<dbReference type="Proteomes" id="UP001336250">
    <property type="component" value="Unassembled WGS sequence"/>
</dbReference>
<dbReference type="GO" id="GO:0016787">
    <property type="term" value="F:hydrolase activity"/>
    <property type="evidence" value="ECO:0007669"/>
    <property type="project" value="UniProtKB-KW"/>
</dbReference>
<evidence type="ECO:0000256" key="2">
    <source>
        <dbReference type="SAM" id="MobiDB-lite"/>
    </source>
</evidence>
<proteinExistence type="predicted"/>
<evidence type="ECO:0000313" key="5">
    <source>
        <dbReference type="Proteomes" id="UP001336250"/>
    </source>
</evidence>
<dbReference type="GO" id="GO:0005524">
    <property type="term" value="F:ATP binding"/>
    <property type="evidence" value="ECO:0007669"/>
    <property type="project" value="InterPro"/>
</dbReference>
<dbReference type="InterPro" id="IPR038718">
    <property type="entry name" value="SNF2-like_sf"/>
</dbReference>
<dbReference type="SUPFAM" id="SSF52540">
    <property type="entry name" value="P-loop containing nucleoside triphosphate hydrolases"/>
    <property type="match status" value="1"/>
</dbReference>
<dbReference type="InterPro" id="IPR027417">
    <property type="entry name" value="P-loop_NTPase"/>
</dbReference>
<dbReference type="RefSeq" id="WP_332292578.1">
    <property type="nucleotide sequence ID" value="NZ_JAZIBG010000051.1"/>
</dbReference>
<dbReference type="GO" id="GO:0031297">
    <property type="term" value="P:replication fork processing"/>
    <property type="evidence" value="ECO:0007669"/>
    <property type="project" value="TreeGrafter"/>
</dbReference>
<keyword evidence="5" id="KW-1185">Reference proteome</keyword>
<name>A0AAW9QMW8_9BURK</name>
<comment type="caution">
    <text evidence="4">The sequence shown here is derived from an EMBL/GenBank/DDBJ whole genome shotgun (WGS) entry which is preliminary data.</text>
</comment>
<dbReference type="Gene3D" id="3.40.50.10810">
    <property type="entry name" value="Tandem AAA-ATPase domain"/>
    <property type="match status" value="1"/>
</dbReference>
<reference evidence="4 5" key="1">
    <citation type="submission" date="2024-02" db="EMBL/GenBank/DDBJ databases">
        <title>Genome sequence of Aquincola sp. MAHUQ-54.</title>
        <authorList>
            <person name="Huq M.A."/>
        </authorList>
    </citation>
    <scope>NUCLEOTIDE SEQUENCE [LARGE SCALE GENOMIC DNA]</scope>
    <source>
        <strain evidence="4 5">MAHUQ-54</strain>
    </source>
</reference>
<dbReference type="Gene3D" id="3.40.50.300">
    <property type="entry name" value="P-loop containing nucleotide triphosphate hydrolases"/>
    <property type="match status" value="1"/>
</dbReference>
<organism evidence="4 5">
    <name type="scientific">Aquincola agrisoli</name>
    <dbReference type="NCBI Taxonomy" id="3119538"/>
    <lineage>
        <taxon>Bacteria</taxon>
        <taxon>Pseudomonadati</taxon>
        <taxon>Pseudomonadota</taxon>
        <taxon>Betaproteobacteria</taxon>
        <taxon>Burkholderiales</taxon>
        <taxon>Sphaerotilaceae</taxon>
        <taxon>Aquincola</taxon>
    </lineage>
</organism>
<evidence type="ECO:0000256" key="1">
    <source>
        <dbReference type="ARBA" id="ARBA00022801"/>
    </source>
</evidence>
<dbReference type="InterPro" id="IPR000330">
    <property type="entry name" value="SNF2_N"/>
</dbReference>
<protein>
    <submittedName>
        <fullName evidence="4">SNF2-related protein</fullName>
    </submittedName>
</protein>
<evidence type="ECO:0000259" key="3">
    <source>
        <dbReference type="Pfam" id="PF00176"/>
    </source>
</evidence>
<dbReference type="PANTHER" id="PTHR45766">
    <property type="entry name" value="DNA ANNEALING HELICASE AND ENDONUCLEASE ZRANB3 FAMILY MEMBER"/>
    <property type="match status" value="1"/>
</dbReference>
<accession>A0AAW9QMW8</accession>
<feature type="domain" description="SNF2 N-terminal" evidence="3">
    <location>
        <begin position="33"/>
        <end position="147"/>
    </location>
</feature>
<feature type="region of interest" description="Disordered" evidence="2">
    <location>
        <begin position="223"/>
        <end position="242"/>
    </location>
</feature>
<dbReference type="AlphaFoldDB" id="A0AAW9QMW8"/>
<sequence>MGETPHEGLIHCDWVVANYERLGGLVRDSALAFAALFIDEAHYLNEHQAGRTRNVFVMATRIPRRFVVTGTPLLNREVELHTLLRMTGHPMGGLSLREFTKQFAGDKARRAVLADSLRGWMLRRSKSVLKDLGMKTRQVRYISPAEGLGTYQQIYDDMTLQAMPKIVKLRQALERLKTPFLIETVEGLSEGDKIIIFCEYMATVQLMQAAFSAQGIQSVSLVGSDSPTKRQKAIDSFQTTRR</sequence>
<dbReference type="Pfam" id="PF00176">
    <property type="entry name" value="SNF2-rel_dom"/>
    <property type="match status" value="1"/>
</dbReference>
<gene>
    <name evidence="4" type="ORF">V4F39_23745</name>
</gene>
<evidence type="ECO:0000313" key="4">
    <source>
        <dbReference type="EMBL" id="MEF7616949.1"/>
    </source>
</evidence>
<dbReference type="PANTHER" id="PTHR45766:SF6">
    <property type="entry name" value="SWI_SNF-RELATED MATRIX-ASSOCIATED ACTIN-DEPENDENT REGULATOR OF CHROMATIN SUBFAMILY A-LIKE PROTEIN 1"/>
    <property type="match status" value="1"/>
</dbReference>
<keyword evidence="1" id="KW-0378">Hydrolase</keyword>
<dbReference type="GO" id="GO:0006281">
    <property type="term" value="P:DNA repair"/>
    <property type="evidence" value="ECO:0007669"/>
    <property type="project" value="TreeGrafter"/>
</dbReference>